<comment type="caution">
    <text evidence="1">The sequence shown here is derived from an EMBL/GenBank/DDBJ whole genome shotgun (WGS) entry which is preliminary data.</text>
</comment>
<dbReference type="EMBL" id="PGCI01000088">
    <property type="protein sequence ID" value="PLW41548.1"/>
    <property type="molecule type" value="Genomic_DNA"/>
</dbReference>
<evidence type="ECO:0000313" key="2">
    <source>
        <dbReference type="Proteomes" id="UP000235392"/>
    </source>
</evidence>
<accession>A0A2N5UUW3</accession>
<reference evidence="1 2" key="1">
    <citation type="submission" date="2017-11" db="EMBL/GenBank/DDBJ databases">
        <title>De novo assembly and phasing of dikaryotic genomes from two isolates of Puccinia coronata f. sp. avenae, the causal agent of oat crown rust.</title>
        <authorList>
            <person name="Miller M.E."/>
            <person name="Zhang Y."/>
            <person name="Omidvar V."/>
            <person name="Sperschneider J."/>
            <person name="Schwessinger B."/>
            <person name="Raley C."/>
            <person name="Palmer J.M."/>
            <person name="Garnica D."/>
            <person name="Upadhyaya N."/>
            <person name="Rathjen J."/>
            <person name="Taylor J.M."/>
            <person name="Park R.F."/>
            <person name="Dodds P.N."/>
            <person name="Hirsch C.D."/>
            <person name="Kianian S.F."/>
            <person name="Figueroa M."/>
        </authorList>
    </citation>
    <scope>NUCLEOTIDE SEQUENCE [LARGE SCALE GENOMIC DNA]</scope>
    <source>
        <strain evidence="1">12SD80</strain>
    </source>
</reference>
<protein>
    <submittedName>
        <fullName evidence="1">Uncharacterized protein</fullName>
    </submittedName>
</protein>
<dbReference type="AlphaFoldDB" id="A0A2N5UUW3"/>
<evidence type="ECO:0000313" key="1">
    <source>
        <dbReference type="EMBL" id="PLW41548.1"/>
    </source>
</evidence>
<gene>
    <name evidence="1" type="ORF">PCASD_09983</name>
</gene>
<name>A0A2N5UUW3_9BASI</name>
<organism evidence="1 2">
    <name type="scientific">Puccinia coronata f. sp. avenae</name>
    <dbReference type="NCBI Taxonomy" id="200324"/>
    <lineage>
        <taxon>Eukaryota</taxon>
        <taxon>Fungi</taxon>
        <taxon>Dikarya</taxon>
        <taxon>Basidiomycota</taxon>
        <taxon>Pucciniomycotina</taxon>
        <taxon>Pucciniomycetes</taxon>
        <taxon>Pucciniales</taxon>
        <taxon>Pucciniaceae</taxon>
        <taxon>Puccinia</taxon>
    </lineage>
</organism>
<sequence>MDPLQSIFISKWSKRRLTNSCQAVPAGQAGGPAQPVTLLTGQTGLFDQCARYHQGQTTRFDRYSPVKQECSTGTLVKHSCLAVLVKHRLDCYVQAVIAGSVQLILRAT</sequence>
<proteinExistence type="predicted"/>
<dbReference type="Proteomes" id="UP000235392">
    <property type="component" value="Unassembled WGS sequence"/>
</dbReference>